<name>A0ABR1FB80_9ASCO</name>
<reference evidence="5 6" key="1">
    <citation type="submission" date="2024-03" db="EMBL/GenBank/DDBJ databases">
        <title>Genome-scale model development and genomic sequencing of the oleaginous clade Lipomyces.</title>
        <authorList>
            <consortium name="Lawrence Berkeley National Laboratory"/>
            <person name="Czajka J.J."/>
            <person name="Han Y."/>
            <person name="Kim J."/>
            <person name="Mondo S.J."/>
            <person name="Hofstad B.A."/>
            <person name="Robles A."/>
            <person name="Haridas S."/>
            <person name="Riley R."/>
            <person name="LaButti K."/>
            <person name="Pangilinan J."/>
            <person name="Andreopoulos W."/>
            <person name="Lipzen A."/>
            <person name="Yan J."/>
            <person name="Wang M."/>
            <person name="Ng V."/>
            <person name="Grigoriev I.V."/>
            <person name="Spatafora J.W."/>
            <person name="Magnuson J.K."/>
            <person name="Baker S.E."/>
            <person name="Pomraning K.R."/>
        </authorList>
    </citation>
    <scope>NUCLEOTIDE SEQUENCE [LARGE SCALE GENOMIC DNA]</scope>
    <source>
        <strain evidence="5 6">Phaff 52-87</strain>
    </source>
</reference>
<keyword evidence="2" id="KW-0863">Zinc-finger</keyword>
<dbReference type="GeneID" id="90039579"/>
<dbReference type="InterPro" id="IPR043145">
    <property type="entry name" value="Znf_ZZ_sf"/>
</dbReference>
<gene>
    <name evidence="5" type="ORF">BZA70DRAFT_288758</name>
</gene>
<comment type="caution">
    <text evidence="5">The sequence shown here is derived from an EMBL/GenBank/DDBJ whole genome shotgun (WGS) entry which is preliminary data.</text>
</comment>
<protein>
    <recommendedName>
        <fullName evidence="7">ZZ-type domain-containing protein</fullName>
    </recommendedName>
</protein>
<keyword evidence="4" id="KW-0472">Membrane</keyword>
<dbReference type="EMBL" id="JBBJBU010000003">
    <property type="protein sequence ID" value="KAK7206383.1"/>
    <property type="molecule type" value="Genomic_DNA"/>
</dbReference>
<keyword evidence="4" id="KW-0812">Transmembrane</keyword>
<evidence type="ECO:0008006" key="7">
    <source>
        <dbReference type="Google" id="ProtNLM"/>
    </source>
</evidence>
<keyword evidence="6" id="KW-1185">Reference proteome</keyword>
<evidence type="ECO:0000256" key="4">
    <source>
        <dbReference type="SAM" id="Phobius"/>
    </source>
</evidence>
<evidence type="ECO:0000256" key="2">
    <source>
        <dbReference type="ARBA" id="ARBA00022771"/>
    </source>
</evidence>
<organism evidence="5 6">
    <name type="scientific">Myxozyma melibiosi</name>
    <dbReference type="NCBI Taxonomy" id="54550"/>
    <lineage>
        <taxon>Eukaryota</taxon>
        <taxon>Fungi</taxon>
        <taxon>Dikarya</taxon>
        <taxon>Ascomycota</taxon>
        <taxon>Saccharomycotina</taxon>
        <taxon>Lipomycetes</taxon>
        <taxon>Lipomycetales</taxon>
        <taxon>Lipomycetaceae</taxon>
        <taxon>Myxozyma</taxon>
    </lineage>
</organism>
<dbReference type="Gene3D" id="3.30.60.90">
    <property type="match status" value="2"/>
</dbReference>
<keyword evidence="4" id="KW-1133">Transmembrane helix</keyword>
<sequence length="273" mass="30552">MDTTSALESGLLAEKRAYAIPANAVLDNIPDTVLPSSTHELVHCNVCRRLLAGEREHMHCRKCGDDKGYNVCEACLARGFGCLDDTHNLLRVHARESPWAARLLAISAVYLAFWRRVFLILGATDCKRVFCNGCHAQLGATERFRCIGGCADFDYCSSCYETETHIRGHQFVRFDEIVDSPDEHHCGVHCDGPLCESMRLCITGRRRKCRTCADFNLCANCARLDNVHDQSHTFEIVAPPVLGHVAVVKLGLALTALYMVIFVWLVIIWERQA</sequence>
<dbReference type="SUPFAM" id="SSF57850">
    <property type="entry name" value="RING/U-box"/>
    <property type="match status" value="2"/>
</dbReference>
<evidence type="ECO:0000256" key="3">
    <source>
        <dbReference type="ARBA" id="ARBA00022833"/>
    </source>
</evidence>
<keyword evidence="1" id="KW-0479">Metal-binding</keyword>
<evidence type="ECO:0000313" key="6">
    <source>
        <dbReference type="Proteomes" id="UP001498771"/>
    </source>
</evidence>
<keyword evidence="3" id="KW-0862">Zinc</keyword>
<proteinExistence type="predicted"/>
<evidence type="ECO:0000313" key="5">
    <source>
        <dbReference type="EMBL" id="KAK7206383.1"/>
    </source>
</evidence>
<dbReference type="RefSeq" id="XP_064769416.1">
    <property type="nucleotide sequence ID" value="XM_064914067.1"/>
</dbReference>
<evidence type="ECO:0000256" key="1">
    <source>
        <dbReference type="ARBA" id="ARBA00022723"/>
    </source>
</evidence>
<dbReference type="Proteomes" id="UP001498771">
    <property type="component" value="Unassembled WGS sequence"/>
</dbReference>
<accession>A0ABR1FB80</accession>
<feature type="transmembrane region" description="Helical" evidence="4">
    <location>
        <begin position="250"/>
        <end position="269"/>
    </location>
</feature>